<keyword evidence="12" id="KW-0732">Signal</keyword>
<evidence type="ECO:0000256" key="2">
    <source>
        <dbReference type="ARBA" id="ARBA00022448"/>
    </source>
</evidence>
<keyword evidence="7 11" id="KW-0472">Membrane</keyword>
<dbReference type="AlphaFoldDB" id="A0A1I1SC14"/>
<evidence type="ECO:0000256" key="11">
    <source>
        <dbReference type="SAM" id="Phobius"/>
    </source>
</evidence>
<dbReference type="STRING" id="1505723.SAMN04487792_0780"/>
<feature type="transmembrane region" description="Helical" evidence="11">
    <location>
        <begin position="240"/>
        <end position="261"/>
    </location>
</feature>
<proteinExistence type="inferred from homology"/>
<evidence type="ECO:0000256" key="5">
    <source>
        <dbReference type="ARBA" id="ARBA00022927"/>
    </source>
</evidence>
<dbReference type="InterPro" id="IPR028055">
    <property type="entry name" value="YidC/Oxa/ALB_C"/>
</dbReference>
<evidence type="ECO:0000256" key="12">
    <source>
        <dbReference type="SAM" id="SignalP"/>
    </source>
</evidence>
<evidence type="ECO:0000256" key="6">
    <source>
        <dbReference type="ARBA" id="ARBA00022989"/>
    </source>
</evidence>
<dbReference type="Proteomes" id="UP000199599">
    <property type="component" value="Unassembled WGS sequence"/>
</dbReference>
<evidence type="ECO:0000256" key="10">
    <source>
        <dbReference type="SAM" id="MobiDB-lite"/>
    </source>
</evidence>
<feature type="transmembrane region" description="Helical" evidence="11">
    <location>
        <begin position="68"/>
        <end position="88"/>
    </location>
</feature>
<dbReference type="PANTHER" id="PTHR12428">
    <property type="entry name" value="OXA1"/>
    <property type="match status" value="1"/>
</dbReference>
<keyword evidence="4 9" id="KW-0812">Transmembrane</keyword>
<evidence type="ECO:0000256" key="7">
    <source>
        <dbReference type="ARBA" id="ARBA00023136"/>
    </source>
</evidence>
<organism evidence="14 15">
    <name type="scientific">Lactobacillus bombicola</name>
    <dbReference type="NCBI Taxonomy" id="1505723"/>
    <lineage>
        <taxon>Bacteria</taxon>
        <taxon>Bacillati</taxon>
        <taxon>Bacillota</taxon>
        <taxon>Bacilli</taxon>
        <taxon>Lactobacillales</taxon>
        <taxon>Lactobacillaceae</taxon>
        <taxon>Lactobacillus</taxon>
    </lineage>
</organism>
<feature type="domain" description="Membrane insertase YidC/Oxa/ALB C-terminal" evidence="13">
    <location>
        <begin position="69"/>
        <end position="256"/>
    </location>
</feature>
<feature type="transmembrane region" description="Helical" evidence="11">
    <location>
        <begin position="186"/>
        <end position="206"/>
    </location>
</feature>
<protein>
    <submittedName>
        <fullName evidence="14">YidC/Oxa1 family membrane protein insertase</fullName>
    </submittedName>
</protein>
<evidence type="ECO:0000313" key="15">
    <source>
        <dbReference type="Proteomes" id="UP000199599"/>
    </source>
</evidence>
<keyword evidence="8" id="KW-0143">Chaperone</keyword>
<evidence type="ECO:0000259" key="13">
    <source>
        <dbReference type="Pfam" id="PF02096"/>
    </source>
</evidence>
<dbReference type="Pfam" id="PF02096">
    <property type="entry name" value="60KD_IMP"/>
    <property type="match status" value="1"/>
</dbReference>
<dbReference type="PANTHER" id="PTHR12428:SF65">
    <property type="entry name" value="CYTOCHROME C OXIDASE ASSEMBLY PROTEIN COX18, MITOCHONDRIAL"/>
    <property type="match status" value="1"/>
</dbReference>
<evidence type="ECO:0000313" key="14">
    <source>
        <dbReference type="EMBL" id="SFD42138.1"/>
    </source>
</evidence>
<keyword evidence="5" id="KW-0653">Protein transport</keyword>
<dbReference type="RefSeq" id="WP_090092960.1">
    <property type="nucleotide sequence ID" value="NZ_CBCRVU010000003.1"/>
</dbReference>
<keyword evidence="2" id="KW-0813">Transport</keyword>
<feature type="transmembrane region" description="Helical" evidence="11">
    <location>
        <begin position="141"/>
        <end position="166"/>
    </location>
</feature>
<feature type="compositionally biased region" description="Basic residues" evidence="10">
    <location>
        <begin position="310"/>
        <end position="324"/>
    </location>
</feature>
<evidence type="ECO:0000256" key="1">
    <source>
        <dbReference type="ARBA" id="ARBA00004651"/>
    </source>
</evidence>
<evidence type="ECO:0000256" key="9">
    <source>
        <dbReference type="RuleBase" id="RU003945"/>
    </source>
</evidence>
<dbReference type="PROSITE" id="PS51257">
    <property type="entry name" value="PROKAR_LIPOPROTEIN"/>
    <property type="match status" value="1"/>
</dbReference>
<keyword evidence="3" id="KW-1003">Cell membrane</keyword>
<dbReference type="GO" id="GO:0005886">
    <property type="term" value="C:plasma membrane"/>
    <property type="evidence" value="ECO:0007669"/>
    <property type="project" value="UniProtKB-SubCell"/>
</dbReference>
<accession>A0A1I1SC14</accession>
<name>A0A1I1SC14_9LACO</name>
<evidence type="ECO:0000256" key="4">
    <source>
        <dbReference type="ARBA" id="ARBA00022692"/>
    </source>
</evidence>
<feature type="compositionally biased region" description="Low complexity" evidence="10">
    <location>
        <begin position="291"/>
        <end position="305"/>
    </location>
</feature>
<keyword evidence="6 11" id="KW-1133">Transmembrane helix</keyword>
<dbReference type="InterPro" id="IPR001708">
    <property type="entry name" value="YidC/ALB3/OXA1/COX18"/>
</dbReference>
<dbReference type="EMBL" id="FOMN01000003">
    <property type="protein sequence ID" value="SFD42138.1"/>
    <property type="molecule type" value="Genomic_DNA"/>
</dbReference>
<feature type="chain" id="PRO_5039663746" evidence="12">
    <location>
        <begin position="24"/>
        <end position="324"/>
    </location>
</feature>
<dbReference type="CDD" id="cd20070">
    <property type="entry name" value="5TM_YidC_Alb3"/>
    <property type="match status" value="1"/>
</dbReference>
<reference evidence="15" key="1">
    <citation type="submission" date="2016-10" db="EMBL/GenBank/DDBJ databases">
        <authorList>
            <person name="Varghese N."/>
            <person name="Submissions S."/>
        </authorList>
    </citation>
    <scope>NUCLEOTIDE SEQUENCE [LARGE SCALE GENOMIC DNA]</scope>
    <source>
        <strain evidence="15">R-53102</strain>
    </source>
</reference>
<dbReference type="GO" id="GO:0051205">
    <property type="term" value="P:protein insertion into membrane"/>
    <property type="evidence" value="ECO:0007669"/>
    <property type="project" value="TreeGrafter"/>
</dbReference>
<feature type="region of interest" description="Disordered" evidence="10">
    <location>
        <begin position="291"/>
        <end position="324"/>
    </location>
</feature>
<evidence type="ECO:0000256" key="8">
    <source>
        <dbReference type="ARBA" id="ARBA00023186"/>
    </source>
</evidence>
<gene>
    <name evidence="14" type="ORF">SAMN04487792_0780</name>
</gene>
<evidence type="ECO:0000256" key="3">
    <source>
        <dbReference type="ARBA" id="ARBA00022475"/>
    </source>
</evidence>
<dbReference type="NCBIfam" id="TIGR03592">
    <property type="entry name" value="yidC_oxa1_cterm"/>
    <property type="match status" value="1"/>
</dbReference>
<comment type="subcellular location">
    <subcellularLocation>
        <location evidence="1">Cell membrane</location>
        <topology evidence="1">Multi-pass membrane protein</topology>
    </subcellularLocation>
    <subcellularLocation>
        <location evidence="9">Membrane</location>
        <topology evidence="9">Multi-pass membrane protein</topology>
    </subcellularLocation>
</comment>
<comment type="similarity">
    <text evidence="9">Belongs to the OXA1/ALB3/YidC family.</text>
</comment>
<dbReference type="GO" id="GO:0032977">
    <property type="term" value="F:membrane insertase activity"/>
    <property type="evidence" value="ECO:0007669"/>
    <property type="project" value="InterPro"/>
</dbReference>
<sequence>MKKYRKYISLIVLCLAVMLIVTACSQTTKSSTLPPQGGFYGWIFNLIGQPLQNIMLRCSTLIGGANGAGWAIILMTFIVRMVLLPLMLNQQKKATTQQEKMTRVQPQMKLIQEAMKRKDLTQEQQMTLAGWQRELYSKNNLSLTGGMGCLPLLIQFPIMIGIYQAVMYSSTLAHSTFFGISLSERSLLVTIMATIFAFLQGYLSLIGITPEQKKQMQYMILMNPLMTLFISLSVSGSVALYWAAGNFFSVIQQIIVTFIIMPKVKQEVDTELQNEPLKEIVTKDKIAKLLSSPTTSSQTNEQTNQLHQNLRNRNKGKQQKHYKD</sequence>
<dbReference type="GO" id="GO:0015031">
    <property type="term" value="P:protein transport"/>
    <property type="evidence" value="ECO:0007669"/>
    <property type="project" value="UniProtKB-KW"/>
</dbReference>
<feature type="signal peptide" evidence="12">
    <location>
        <begin position="1"/>
        <end position="23"/>
    </location>
</feature>
<dbReference type="InterPro" id="IPR047196">
    <property type="entry name" value="YidC_ALB_C"/>
</dbReference>